<comment type="caution">
    <text evidence="1">The sequence shown here is derived from an EMBL/GenBank/DDBJ whole genome shotgun (WGS) entry which is preliminary data.</text>
</comment>
<gene>
    <name evidence="1" type="ORF">SKAU_G00283690</name>
</gene>
<dbReference type="InterPro" id="IPR050951">
    <property type="entry name" value="Retrovirus_Pol_polyprotein"/>
</dbReference>
<evidence type="ECO:0000313" key="1">
    <source>
        <dbReference type="EMBL" id="KAJ8346968.1"/>
    </source>
</evidence>
<evidence type="ECO:0000313" key="2">
    <source>
        <dbReference type="Proteomes" id="UP001152622"/>
    </source>
</evidence>
<organism evidence="1 2">
    <name type="scientific">Synaphobranchus kaupii</name>
    <name type="common">Kaup's arrowtooth eel</name>
    <dbReference type="NCBI Taxonomy" id="118154"/>
    <lineage>
        <taxon>Eukaryota</taxon>
        <taxon>Metazoa</taxon>
        <taxon>Chordata</taxon>
        <taxon>Craniata</taxon>
        <taxon>Vertebrata</taxon>
        <taxon>Euteleostomi</taxon>
        <taxon>Actinopterygii</taxon>
        <taxon>Neopterygii</taxon>
        <taxon>Teleostei</taxon>
        <taxon>Anguilliformes</taxon>
        <taxon>Synaphobranchidae</taxon>
        <taxon>Synaphobranchus</taxon>
    </lineage>
</organism>
<protein>
    <submittedName>
        <fullName evidence="1">Uncharacterized protein</fullName>
    </submittedName>
</protein>
<dbReference type="Proteomes" id="UP001152622">
    <property type="component" value="Chromosome 11"/>
</dbReference>
<dbReference type="EMBL" id="JAINUF010000011">
    <property type="protein sequence ID" value="KAJ8346968.1"/>
    <property type="molecule type" value="Genomic_DNA"/>
</dbReference>
<dbReference type="OrthoDB" id="9047600at2759"/>
<dbReference type="PANTHER" id="PTHR37984">
    <property type="entry name" value="PROTEIN CBG26694"/>
    <property type="match status" value="1"/>
</dbReference>
<keyword evidence="2" id="KW-1185">Reference proteome</keyword>
<dbReference type="AlphaFoldDB" id="A0A9Q1EXI9"/>
<dbReference type="InterPro" id="IPR043502">
    <property type="entry name" value="DNA/RNA_pol_sf"/>
</dbReference>
<dbReference type="PANTHER" id="PTHR37984:SF12">
    <property type="entry name" value="RIBONUCLEASE H"/>
    <property type="match status" value="1"/>
</dbReference>
<dbReference type="Gene3D" id="3.30.70.270">
    <property type="match status" value="1"/>
</dbReference>
<reference evidence="1" key="1">
    <citation type="journal article" date="2023" name="Science">
        <title>Genome structures resolve the early diversification of teleost fishes.</title>
        <authorList>
            <person name="Parey E."/>
            <person name="Louis A."/>
            <person name="Montfort J."/>
            <person name="Bouchez O."/>
            <person name="Roques C."/>
            <person name="Iampietro C."/>
            <person name="Lluch J."/>
            <person name="Castinel A."/>
            <person name="Donnadieu C."/>
            <person name="Desvignes T."/>
            <person name="Floi Bucao C."/>
            <person name="Jouanno E."/>
            <person name="Wen M."/>
            <person name="Mejri S."/>
            <person name="Dirks R."/>
            <person name="Jansen H."/>
            <person name="Henkel C."/>
            <person name="Chen W.J."/>
            <person name="Zahm M."/>
            <person name="Cabau C."/>
            <person name="Klopp C."/>
            <person name="Thompson A.W."/>
            <person name="Robinson-Rechavi M."/>
            <person name="Braasch I."/>
            <person name="Lecointre G."/>
            <person name="Bobe J."/>
            <person name="Postlethwait J.H."/>
            <person name="Berthelot C."/>
            <person name="Roest Crollius H."/>
            <person name="Guiguen Y."/>
        </authorList>
    </citation>
    <scope>NUCLEOTIDE SEQUENCE</scope>
    <source>
        <strain evidence="1">WJC10195</strain>
    </source>
</reference>
<dbReference type="Gene3D" id="3.10.10.10">
    <property type="entry name" value="HIV Type 1 Reverse Transcriptase, subunit A, domain 1"/>
    <property type="match status" value="1"/>
</dbReference>
<accession>A0A9Q1EXI9</accession>
<dbReference type="SUPFAM" id="SSF56672">
    <property type="entry name" value="DNA/RNA polymerases"/>
    <property type="match status" value="1"/>
</dbReference>
<sequence>MLCDLIVCGVLDSPLQRQLLAEKALTFLLAEEKALAAVTASMSRRMLHTEAALSQAAEEVSGVLQHWSQAQLQVLGMIHVEVQYQAFKDTLPFYVVAGQVPSLLGRDWFEALGIEVTGVQLILDEESAELLTINTHRGHFRATRLQFGVSTAVAIFQRYMDTLLAGVPGVQPYFDDMGYRENPGSP</sequence>
<name>A0A9Q1EXI9_SYNKA</name>
<proteinExistence type="predicted"/>
<dbReference type="InterPro" id="IPR043128">
    <property type="entry name" value="Rev_trsase/Diguanyl_cyclase"/>
</dbReference>